<feature type="transmembrane region" description="Helical" evidence="1">
    <location>
        <begin position="97"/>
        <end position="121"/>
    </location>
</feature>
<dbReference type="Proteomes" id="UP000037035">
    <property type="component" value="Unassembled WGS sequence"/>
</dbReference>
<feature type="transmembrane region" description="Helical" evidence="1">
    <location>
        <begin position="160"/>
        <end position="182"/>
    </location>
</feature>
<evidence type="ECO:0000313" key="3">
    <source>
        <dbReference type="Proteomes" id="UP000037035"/>
    </source>
</evidence>
<dbReference type="AlphaFoldDB" id="A0A0L6U6W8"/>
<keyword evidence="1" id="KW-0812">Transmembrane</keyword>
<keyword evidence="3" id="KW-1185">Reference proteome</keyword>
<reference evidence="2 3" key="1">
    <citation type="submission" date="2015-08" db="EMBL/GenBank/DDBJ databases">
        <title>Next Generation Sequencing and Analysis of the Genome of Puccinia sorghi L Schw, the Causal Agent of Maize Common Rust.</title>
        <authorList>
            <person name="Rochi L."/>
            <person name="Burguener G."/>
            <person name="Darino M."/>
            <person name="Turjanski A."/>
            <person name="Kreff E."/>
            <person name="Dieguez M.J."/>
            <person name="Sacco F."/>
        </authorList>
    </citation>
    <scope>NUCLEOTIDE SEQUENCE [LARGE SCALE GENOMIC DNA]</scope>
    <source>
        <strain evidence="2 3">RO10H11247</strain>
    </source>
</reference>
<dbReference type="VEuPathDB" id="FungiDB:VP01_951g2"/>
<accession>A0A0L6U6W8</accession>
<feature type="transmembrane region" description="Helical" evidence="1">
    <location>
        <begin position="54"/>
        <end position="76"/>
    </location>
</feature>
<gene>
    <name evidence="2" type="ORF">VP01_951g2</name>
</gene>
<evidence type="ECO:0000313" key="2">
    <source>
        <dbReference type="EMBL" id="KNZ44082.1"/>
    </source>
</evidence>
<organism evidence="2 3">
    <name type="scientific">Puccinia sorghi</name>
    <dbReference type="NCBI Taxonomy" id="27349"/>
    <lineage>
        <taxon>Eukaryota</taxon>
        <taxon>Fungi</taxon>
        <taxon>Dikarya</taxon>
        <taxon>Basidiomycota</taxon>
        <taxon>Pucciniomycotina</taxon>
        <taxon>Pucciniomycetes</taxon>
        <taxon>Pucciniales</taxon>
        <taxon>Pucciniaceae</taxon>
        <taxon>Puccinia</taxon>
    </lineage>
</organism>
<keyword evidence="1" id="KW-0472">Membrane</keyword>
<dbReference type="EMBL" id="LAVV01015181">
    <property type="protein sequence ID" value="KNZ44082.1"/>
    <property type="molecule type" value="Genomic_DNA"/>
</dbReference>
<name>A0A0L6U6W8_9BASI</name>
<protein>
    <submittedName>
        <fullName evidence="2">Uncharacterized protein</fullName>
    </submittedName>
</protein>
<sequence>MRNSEVTLKREKYYKWNFYGKWSDEDDKNKENEKISKRKNKREALYEDEELDSLFSFILFFFFSFLFIYISFHHFFQYHHAKLYVKTFQLKGRESQILFQHTPLFLMYVLRFSFHFSVLILTLANHPTLQAKILTSSVSHFYLSLFPDCIIWFQILPNLCLLFVMGSAFIPLRLCLMLQYLIPTCLAPQNYPSLLLAQIPWMKKFSNNVSAEWVYTTNTNILSPQGITVTKCTQSNLKNPYESQYKLTSDPSEKNPHHMPPHANSNLKNYHSCTTFLTGNLVKDITLGKKMDKKPQAKWDLTQVYIHIIYYIIHHMVHIAGEISIYPLTRDVFLSSFDILYNSDTNISEIECCDYVLTVVLRAEILPCHHNIQPHVTVTGQQLQACGSLGRFKDRLGGEWKQHWLIFGGVKRENWLAEEICLAFQALACVFMGGCLTRQLTQTKDLFLIQLSHCSNIMNCTEKVWLAKRFSGLIEPMDAEWCLVDYFFHISNGCGLKN</sequence>
<comment type="caution">
    <text evidence="2">The sequence shown here is derived from an EMBL/GenBank/DDBJ whole genome shotgun (WGS) entry which is preliminary data.</text>
</comment>
<evidence type="ECO:0000256" key="1">
    <source>
        <dbReference type="SAM" id="Phobius"/>
    </source>
</evidence>
<keyword evidence="1" id="KW-1133">Transmembrane helix</keyword>
<proteinExistence type="predicted"/>